<keyword evidence="1" id="KW-0812">Transmembrane</keyword>
<evidence type="ECO:0000313" key="3">
    <source>
        <dbReference type="Proteomes" id="UP000019681"/>
    </source>
</evidence>
<proteinExistence type="predicted"/>
<sequence length="43" mass="4939">MEQKRYYPSILQAVLLLLMACLIQIVGSVIGYVAIGKEFKKYF</sequence>
<dbReference type="AlphaFoldDB" id="A0A017RTS6"/>
<dbReference type="Proteomes" id="UP000019681">
    <property type="component" value="Unassembled WGS sequence"/>
</dbReference>
<comment type="caution">
    <text evidence="2">The sequence shown here is derived from an EMBL/GenBank/DDBJ whole genome shotgun (WGS) entry which is preliminary data.</text>
</comment>
<dbReference type="RefSeq" id="WP_278244917.1">
    <property type="nucleotide sequence ID" value="NZ_AZQP01000069.1"/>
</dbReference>
<feature type="transmembrane region" description="Helical" evidence="1">
    <location>
        <begin position="6"/>
        <end position="35"/>
    </location>
</feature>
<dbReference type="PROSITE" id="PS51257">
    <property type="entry name" value="PROKAR_LIPOPROTEIN"/>
    <property type="match status" value="1"/>
</dbReference>
<accession>A0A017RTS6</accession>
<keyword evidence="3" id="KW-1185">Reference proteome</keyword>
<reference evidence="2 3" key="1">
    <citation type="journal article" date="2014" name="Genome Announc.">
        <title>Draft Genome Sequence of Fervidicella metallireducens Strain AeBT, an Iron-Reducing Thermoanaerobe from the Great Artesian Basin.</title>
        <authorList>
            <person name="Patel B.K."/>
        </authorList>
    </citation>
    <scope>NUCLEOTIDE SEQUENCE [LARGE SCALE GENOMIC DNA]</scope>
    <source>
        <strain evidence="2 3">AeB</strain>
    </source>
</reference>
<name>A0A017RTS6_9CLOT</name>
<organism evidence="2 3">
    <name type="scientific">Fervidicella metallireducens AeB</name>
    <dbReference type="NCBI Taxonomy" id="1403537"/>
    <lineage>
        <taxon>Bacteria</taxon>
        <taxon>Bacillati</taxon>
        <taxon>Bacillota</taxon>
        <taxon>Clostridia</taxon>
        <taxon>Eubacteriales</taxon>
        <taxon>Clostridiaceae</taxon>
        <taxon>Fervidicella</taxon>
    </lineage>
</organism>
<evidence type="ECO:0000313" key="2">
    <source>
        <dbReference type="EMBL" id="EYE87310.1"/>
    </source>
</evidence>
<dbReference type="STRING" id="1403537.Q428_13970"/>
<keyword evidence="1" id="KW-1133">Transmembrane helix</keyword>
<dbReference type="EMBL" id="AZQP01000069">
    <property type="protein sequence ID" value="EYE87310.1"/>
    <property type="molecule type" value="Genomic_DNA"/>
</dbReference>
<keyword evidence="1" id="KW-0472">Membrane</keyword>
<gene>
    <name evidence="2" type="ORF">Q428_13970</name>
</gene>
<evidence type="ECO:0000256" key="1">
    <source>
        <dbReference type="SAM" id="Phobius"/>
    </source>
</evidence>
<protein>
    <submittedName>
        <fullName evidence="2">Uncharacterized protein</fullName>
    </submittedName>
</protein>